<accession>A0A8X6R795</accession>
<name>A0A8X6R795_NEPPI</name>
<reference evidence="1" key="1">
    <citation type="submission" date="2020-08" db="EMBL/GenBank/DDBJ databases">
        <title>Multicomponent nature underlies the extraordinary mechanical properties of spider dragline silk.</title>
        <authorList>
            <person name="Kono N."/>
            <person name="Nakamura H."/>
            <person name="Mori M."/>
            <person name="Yoshida Y."/>
            <person name="Ohtoshi R."/>
            <person name="Malay A.D."/>
            <person name="Moran D.A.P."/>
            <person name="Tomita M."/>
            <person name="Numata K."/>
            <person name="Arakawa K."/>
        </authorList>
    </citation>
    <scope>NUCLEOTIDE SEQUENCE</scope>
</reference>
<dbReference type="Proteomes" id="UP000887013">
    <property type="component" value="Unassembled WGS sequence"/>
</dbReference>
<sequence>YATRNHDYWEKRGVPYVKPTPLFGSLLDNMKRVSMTK</sequence>
<feature type="non-terminal residue" evidence="1">
    <location>
        <position position="1"/>
    </location>
</feature>
<evidence type="ECO:0000313" key="1">
    <source>
        <dbReference type="EMBL" id="GFU58016.1"/>
    </source>
</evidence>
<protein>
    <submittedName>
        <fullName evidence="1">Uncharacterized protein</fullName>
    </submittedName>
</protein>
<comment type="caution">
    <text evidence="1">The sequence shown here is derived from an EMBL/GenBank/DDBJ whole genome shotgun (WGS) entry which is preliminary data.</text>
</comment>
<evidence type="ECO:0000313" key="2">
    <source>
        <dbReference type="Proteomes" id="UP000887013"/>
    </source>
</evidence>
<dbReference type="AlphaFoldDB" id="A0A8X6R795"/>
<dbReference type="OrthoDB" id="6436145at2759"/>
<organism evidence="1 2">
    <name type="scientific">Nephila pilipes</name>
    <name type="common">Giant wood spider</name>
    <name type="synonym">Nephila maculata</name>
    <dbReference type="NCBI Taxonomy" id="299642"/>
    <lineage>
        <taxon>Eukaryota</taxon>
        <taxon>Metazoa</taxon>
        <taxon>Ecdysozoa</taxon>
        <taxon>Arthropoda</taxon>
        <taxon>Chelicerata</taxon>
        <taxon>Arachnida</taxon>
        <taxon>Araneae</taxon>
        <taxon>Araneomorphae</taxon>
        <taxon>Entelegynae</taxon>
        <taxon>Araneoidea</taxon>
        <taxon>Nephilidae</taxon>
        <taxon>Nephila</taxon>
    </lineage>
</organism>
<keyword evidence="2" id="KW-1185">Reference proteome</keyword>
<dbReference type="EMBL" id="BMAW01040015">
    <property type="protein sequence ID" value="GFU58016.1"/>
    <property type="molecule type" value="Genomic_DNA"/>
</dbReference>
<gene>
    <name evidence="1" type="ORF">NPIL_213261</name>
</gene>
<proteinExistence type="predicted"/>